<reference evidence="1 2" key="1">
    <citation type="submission" date="2018-06" db="EMBL/GenBank/DDBJ databases">
        <authorList>
            <consortium name="PulseNet: The National Subtyping Network for Foodborne Disease Surveillance"/>
            <person name="Tarr C.L."/>
            <person name="Trees E."/>
            <person name="Katz L.S."/>
            <person name="Carleton-Romer H.A."/>
            <person name="Stroika S."/>
            <person name="Kucerova Z."/>
            <person name="Roache K.F."/>
            <person name="Sabol A.L."/>
            <person name="Besser J."/>
            <person name="Gerner-Smidt P."/>
        </authorList>
    </citation>
    <scope>NUCLEOTIDE SEQUENCE [LARGE SCALE GENOMIC DNA]</scope>
    <source>
        <strain evidence="1 2">PNUSAL002180</strain>
    </source>
</reference>
<gene>
    <name evidence="1" type="ORF">A8L61_10350</name>
</gene>
<dbReference type="Proteomes" id="UP000358545">
    <property type="component" value="Unassembled WGS sequence"/>
</dbReference>
<dbReference type="EMBL" id="AABAGT010000014">
    <property type="protein sequence ID" value="EAG0867676.1"/>
    <property type="molecule type" value="Genomic_DNA"/>
</dbReference>
<dbReference type="AlphaFoldDB" id="A0A3T1YK14"/>
<evidence type="ECO:0000313" key="2">
    <source>
        <dbReference type="Proteomes" id="UP000358545"/>
    </source>
</evidence>
<organism evidence="1 2">
    <name type="scientific">Listeria monocytogenes</name>
    <dbReference type="NCBI Taxonomy" id="1639"/>
    <lineage>
        <taxon>Bacteria</taxon>
        <taxon>Bacillati</taxon>
        <taxon>Bacillota</taxon>
        <taxon>Bacilli</taxon>
        <taxon>Bacillales</taxon>
        <taxon>Listeriaceae</taxon>
        <taxon>Listeria</taxon>
    </lineage>
</organism>
<protein>
    <submittedName>
        <fullName evidence="1">Uncharacterized protein</fullName>
    </submittedName>
</protein>
<proteinExistence type="predicted"/>
<sequence>MMNLKNIFEKWGYGHLKEEIEDLEGGYEVVINVVNRDTFNLMNDLNESTKFTVYEDCINDTITIAHS</sequence>
<comment type="caution">
    <text evidence="1">The sequence shown here is derived from an EMBL/GenBank/DDBJ whole genome shotgun (WGS) entry which is preliminary data.</text>
</comment>
<name>A0A3T1YK14_LISMN</name>
<accession>A0A3T1YK14</accession>
<dbReference type="RefSeq" id="WP_015987340.1">
    <property type="nucleotide sequence ID" value="NZ_CP015508.1"/>
</dbReference>
<evidence type="ECO:0000313" key="1">
    <source>
        <dbReference type="EMBL" id="EAG0867676.1"/>
    </source>
</evidence>